<proteinExistence type="inferred from homology"/>
<dbReference type="Proteomes" id="UP000182278">
    <property type="component" value="Unassembled WGS sequence"/>
</dbReference>
<feature type="transmembrane region" description="Helical" evidence="10">
    <location>
        <begin position="83"/>
        <end position="109"/>
    </location>
</feature>
<protein>
    <recommendedName>
        <fullName evidence="10">Ion-translocating oxidoreductase complex subunit D</fullName>
        <ecNumber evidence="10">7.-.-.-</ecNumber>
    </recommendedName>
    <alternativeName>
        <fullName evidence="10">Rnf electron transport complex subunit D</fullName>
    </alternativeName>
</protein>
<dbReference type="GO" id="GO:0055085">
    <property type="term" value="P:transmembrane transport"/>
    <property type="evidence" value="ECO:0007669"/>
    <property type="project" value="InterPro"/>
</dbReference>
<dbReference type="HAMAP" id="MF_00462">
    <property type="entry name" value="RsxD_RnfD"/>
    <property type="match status" value="1"/>
</dbReference>
<feature type="transmembrane region" description="Helical" evidence="10">
    <location>
        <begin position="46"/>
        <end position="62"/>
    </location>
</feature>
<keyword evidence="8 10" id="KW-1133">Transmembrane helix</keyword>
<keyword evidence="6 10" id="KW-1278">Translocase</keyword>
<dbReference type="AlphaFoldDB" id="A0A1J4SEG7"/>
<dbReference type="NCBIfam" id="TIGR01946">
    <property type="entry name" value="rnfD"/>
    <property type="match status" value="1"/>
</dbReference>
<feature type="transmembrane region" description="Helical" evidence="10">
    <location>
        <begin position="262"/>
        <end position="279"/>
    </location>
</feature>
<comment type="function">
    <text evidence="10">Part of a membrane-bound complex that couples electron transfer with translocation of ions across the membrane.</text>
</comment>
<dbReference type="EC" id="7.-.-.-" evidence="10"/>
<dbReference type="InterPro" id="IPR011303">
    <property type="entry name" value="RnfD_bac"/>
</dbReference>
<dbReference type="GO" id="GO:0022900">
    <property type="term" value="P:electron transport chain"/>
    <property type="evidence" value="ECO:0007669"/>
    <property type="project" value="UniProtKB-UniRule"/>
</dbReference>
<evidence type="ECO:0000256" key="7">
    <source>
        <dbReference type="ARBA" id="ARBA00022982"/>
    </source>
</evidence>
<comment type="caution">
    <text evidence="10">Lacks conserved residue(s) required for the propagation of feature annotation.</text>
</comment>
<keyword evidence="4 10" id="KW-0288">FMN</keyword>
<gene>
    <name evidence="10" type="primary">rnfD</name>
    <name evidence="11" type="ORF">AUJ66_05575</name>
</gene>
<keyword evidence="3 10" id="KW-0285">Flavoprotein</keyword>
<comment type="caution">
    <text evidence="11">The sequence shown here is derived from an EMBL/GenBank/DDBJ whole genome shotgun (WGS) entry which is preliminary data.</text>
</comment>
<keyword evidence="9 10" id="KW-0472">Membrane</keyword>
<dbReference type="GO" id="GO:0005886">
    <property type="term" value="C:plasma membrane"/>
    <property type="evidence" value="ECO:0007669"/>
    <property type="project" value="UniProtKB-SubCell"/>
</dbReference>
<dbReference type="InterPro" id="IPR004338">
    <property type="entry name" value="NqrB/RnfD"/>
</dbReference>
<dbReference type="PANTHER" id="PTHR30578:SF0">
    <property type="entry name" value="ION-TRANSLOCATING OXIDOREDUCTASE COMPLEX SUBUNIT D"/>
    <property type="match status" value="1"/>
</dbReference>
<evidence type="ECO:0000256" key="9">
    <source>
        <dbReference type="ARBA" id="ARBA00023136"/>
    </source>
</evidence>
<keyword evidence="5 10" id="KW-0812">Transmembrane</keyword>
<feature type="transmembrane region" description="Helical" evidence="10">
    <location>
        <begin position="178"/>
        <end position="203"/>
    </location>
</feature>
<evidence type="ECO:0000256" key="3">
    <source>
        <dbReference type="ARBA" id="ARBA00022630"/>
    </source>
</evidence>
<evidence type="ECO:0000313" key="12">
    <source>
        <dbReference type="Proteomes" id="UP000182278"/>
    </source>
</evidence>
<organism evidence="11 12">
    <name type="scientific">Candidatus Desantisbacteria bacterium CG1_02_38_46</name>
    <dbReference type="NCBI Taxonomy" id="1817893"/>
    <lineage>
        <taxon>Bacteria</taxon>
        <taxon>Candidatus Desantisiibacteriota</taxon>
    </lineage>
</organism>
<feature type="transmembrane region" description="Helical" evidence="10">
    <location>
        <begin position="235"/>
        <end position="255"/>
    </location>
</feature>
<evidence type="ECO:0000256" key="6">
    <source>
        <dbReference type="ARBA" id="ARBA00022967"/>
    </source>
</evidence>
<accession>A0A1J4SEG7</accession>
<dbReference type="EMBL" id="MNUO01000085">
    <property type="protein sequence ID" value="OIN96661.1"/>
    <property type="molecule type" value="Genomic_DNA"/>
</dbReference>
<evidence type="ECO:0000256" key="10">
    <source>
        <dbReference type="HAMAP-Rule" id="MF_00462"/>
    </source>
</evidence>
<reference evidence="11 12" key="1">
    <citation type="journal article" date="2016" name="Environ. Microbiol.">
        <title>Genomic resolution of a cold subsurface aquifer community provides metabolic insights for novel microbes adapted to high CO concentrations.</title>
        <authorList>
            <person name="Probst A.J."/>
            <person name="Castelle C.J."/>
            <person name="Singh A."/>
            <person name="Brown C.T."/>
            <person name="Anantharaman K."/>
            <person name="Sharon I."/>
            <person name="Hug L.A."/>
            <person name="Burstein D."/>
            <person name="Emerson J.B."/>
            <person name="Thomas B.C."/>
            <person name="Banfield J.F."/>
        </authorList>
    </citation>
    <scope>NUCLEOTIDE SEQUENCE [LARGE SCALE GENOMIC DNA]</scope>
    <source>
        <strain evidence="11">CG1_02_38_46</strain>
    </source>
</reference>
<keyword evidence="1 10" id="KW-0813">Transport</keyword>
<comment type="cofactor">
    <cofactor evidence="10">
        <name>FMN</name>
        <dbReference type="ChEBI" id="CHEBI:58210"/>
    </cofactor>
</comment>
<dbReference type="PANTHER" id="PTHR30578">
    <property type="entry name" value="ELECTRON TRANSPORT COMPLEX PROTEIN RNFD"/>
    <property type="match status" value="1"/>
</dbReference>
<comment type="similarity">
    <text evidence="10">Belongs to the NqrB/RnfD family.</text>
</comment>
<evidence type="ECO:0000256" key="5">
    <source>
        <dbReference type="ARBA" id="ARBA00022692"/>
    </source>
</evidence>
<dbReference type="Pfam" id="PF03116">
    <property type="entry name" value="NQR2_RnfD_RnfE"/>
    <property type="match status" value="1"/>
</dbReference>
<comment type="subunit">
    <text evidence="10">The complex is composed of six subunits: RnfA, RnfB, RnfC, RnfD, RnfE and RnfG.</text>
</comment>
<comment type="subcellular location">
    <subcellularLocation>
        <location evidence="10">Cell membrane</location>
        <topology evidence="10">Multi-pass membrane protein</topology>
    </subcellularLocation>
</comment>
<evidence type="ECO:0000256" key="8">
    <source>
        <dbReference type="ARBA" id="ARBA00022989"/>
    </source>
</evidence>
<evidence type="ECO:0000256" key="4">
    <source>
        <dbReference type="ARBA" id="ARBA00022643"/>
    </source>
</evidence>
<keyword evidence="7 10" id="KW-0249">Electron transport</keyword>
<keyword evidence="2 10" id="KW-0597">Phosphoprotein</keyword>
<dbReference type="STRING" id="1817893.AUJ66_05575"/>
<name>A0A1J4SEG7_9BACT</name>
<evidence type="ECO:0000256" key="2">
    <source>
        <dbReference type="ARBA" id="ARBA00022553"/>
    </source>
</evidence>
<evidence type="ECO:0000256" key="1">
    <source>
        <dbReference type="ARBA" id="ARBA00022448"/>
    </source>
</evidence>
<sequence>MENKFIVSSSPHIRIDEDTSRIMRAVNISLLPTLIASIYIFGWRSLLVAIVSVFSCIITEAISQKLLGKKITIKDSSAAVTGLLLAFTLPPGIPLWIVVIGAILAIFLVKQLFGGLGYNIFNPALAARAILLCSWPTHMTTWLAPVCSWRLVDTVTSASPLGIIKIKLGELLPSYSELFLGIVPGSIGETCKLTLLIGAAILLIKKIIDWRTPVSFIAVVGILSLYFGRNPIFEILSGGLILGAFFMATDMVTAPTTKKGKLIFGAGCGAITSLIRVYGGFPEGVCYSILFMNCLTPLIDKYTRPRRFGQK</sequence>
<evidence type="ECO:0000313" key="11">
    <source>
        <dbReference type="EMBL" id="OIN96661.1"/>
    </source>
</evidence>
<keyword evidence="10" id="KW-1003">Cell membrane</keyword>